<dbReference type="AlphaFoldDB" id="A0A165NS56"/>
<organism evidence="2 3">
    <name type="scientific">Exidia glandulosa HHB12029</name>
    <dbReference type="NCBI Taxonomy" id="1314781"/>
    <lineage>
        <taxon>Eukaryota</taxon>
        <taxon>Fungi</taxon>
        <taxon>Dikarya</taxon>
        <taxon>Basidiomycota</taxon>
        <taxon>Agaricomycotina</taxon>
        <taxon>Agaricomycetes</taxon>
        <taxon>Auriculariales</taxon>
        <taxon>Exidiaceae</taxon>
        <taxon>Exidia</taxon>
    </lineage>
</organism>
<protein>
    <submittedName>
        <fullName evidence="2">Uncharacterized protein</fullName>
    </submittedName>
</protein>
<sequence length="257" mass="29119">MSSTPLPSTAPLYPSQRVVGVTDDSISSDSERSDAASTDEENDDGQSNSEPIDALSQQMSRFQLSTDDDGPSVEQDAACFNACNAMTELLNDAGPRGFVENRDAMNALWDVIIKYPMRAPGMERLLGRNTDNLGREGPKGPKGRKYTVLGRKVWTRPKASGCGTYEFVLEFREYDPDPETNAIVGWQYAFSSYKNPFDRWDQELCYWYRNPENDFYVRKLALPKGYKLFPTGHITNFEYLPGQTSDRDKRFRTFVHA</sequence>
<gene>
    <name evidence="2" type="ORF">EXIGLDRAFT_830317</name>
</gene>
<reference evidence="2 3" key="1">
    <citation type="journal article" date="2016" name="Mol. Biol. Evol.">
        <title>Comparative Genomics of Early-Diverging Mushroom-Forming Fungi Provides Insights into the Origins of Lignocellulose Decay Capabilities.</title>
        <authorList>
            <person name="Nagy L.G."/>
            <person name="Riley R."/>
            <person name="Tritt A."/>
            <person name="Adam C."/>
            <person name="Daum C."/>
            <person name="Floudas D."/>
            <person name="Sun H."/>
            <person name="Yadav J.S."/>
            <person name="Pangilinan J."/>
            <person name="Larsson K.H."/>
            <person name="Matsuura K."/>
            <person name="Barry K."/>
            <person name="Labutti K."/>
            <person name="Kuo R."/>
            <person name="Ohm R.A."/>
            <person name="Bhattacharya S.S."/>
            <person name="Shirouzu T."/>
            <person name="Yoshinaga Y."/>
            <person name="Martin F.M."/>
            <person name="Grigoriev I.V."/>
            <person name="Hibbett D.S."/>
        </authorList>
    </citation>
    <scope>NUCLEOTIDE SEQUENCE [LARGE SCALE GENOMIC DNA]</scope>
    <source>
        <strain evidence="2 3">HHB12029</strain>
    </source>
</reference>
<dbReference type="Proteomes" id="UP000077266">
    <property type="component" value="Unassembled WGS sequence"/>
</dbReference>
<proteinExistence type="predicted"/>
<name>A0A165NS56_EXIGL</name>
<feature type="region of interest" description="Disordered" evidence="1">
    <location>
        <begin position="1"/>
        <end position="51"/>
    </location>
</feature>
<keyword evidence="3" id="KW-1185">Reference proteome</keyword>
<evidence type="ECO:0000256" key="1">
    <source>
        <dbReference type="SAM" id="MobiDB-lite"/>
    </source>
</evidence>
<dbReference type="EMBL" id="KV425896">
    <property type="protein sequence ID" value="KZW01145.1"/>
    <property type="molecule type" value="Genomic_DNA"/>
</dbReference>
<dbReference type="InParanoid" id="A0A165NS56"/>
<evidence type="ECO:0000313" key="2">
    <source>
        <dbReference type="EMBL" id="KZW01145.1"/>
    </source>
</evidence>
<accession>A0A165NS56</accession>
<evidence type="ECO:0000313" key="3">
    <source>
        <dbReference type="Proteomes" id="UP000077266"/>
    </source>
</evidence>